<dbReference type="RefSeq" id="WP_183662555.1">
    <property type="nucleotide sequence ID" value="NZ_JACIBV010000003.1"/>
</dbReference>
<keyword evidence="2 5" id="KW-0436">Ligase</keyword>
<dbReference type="Proteomes" id="UP000579945">
    <property type="component" value="Unassembled WGS sequence"/>
</dbReference>
<keyword evidence="6" id="KW-1185">Reference proteome</keyword>
<sequence length="120" mass="12741">MAHLPAYQPMIAQAGAVPSGSDRDRWAVEMKWDGIRALLYVEDGRMRIHSRNGADVTAAYPELQMLAGAVGGHDVVLDSEIVAFDATSQALPALSTSGTSSRSSSSPQRTAVSDTKEVPQ</sequence>
<organism evidence="5 6">
    <name type="scientific">Nonomuraea dietziae</name>
    <dbReference type="NCBI Taxonomy" id="65515"/>
    <lineage>
        <taxon>Bacteria</taxon>
        <taxon>Bacillati</taxon>
        <taxon>Actinomycetota</taxon>
        <taxon>Actinomycetes</taxon>
        <taxon>Streptosporangiales</taxon>
        <taxon>Streptosporangiaceae</taxon>
        <taxon>Nonomuraea</taxon>
    </lineage>
</organism>
<evidence type="ECO:0000256" key="3">
    <source>
        <dbReference type="SAM" id="MobiDB-lite"/>
    </source>
</evidence>
<dbReference type="Gene3D" id="3.30.470.30">
    <property type="entry name" value="DNA ligase/mRNA capping enzyme"/>
    <property type="match status" value="1"/>
</dbReference>
<feature type="region of interest" description="Disordered" evidence="3">
    <location>
        <begin position="92"/>
        <end position="120"/>
    </location>
</feature>
<feature type="domain" description="ATP-dependent DNA ligase family profile" evidence="4">
    <location>
        <begin position="22"/>
        <end position="105"/>
    </location>
</feature>
<proteinExistence type="inferred from homology"/>
<evidence type="ECO:0000313" key="5">
    <source>
        <dbReference type="EMBL" id="MBB3733823.1"/>
    </source>
</evidence>
<evidence type="ECO:0000256" key="2">
    <source>
        <dbReference type="ARBA" id="ARBA00022598"/>
    </source>
</evidence>
<feature type="compositionally biased region" description="Low complexity" evidence="3">
    <location>
        <begin position="95"/>
        <end position="106"/>
    </location>
</feature>
<dbReference type="SUPFAM" id="SSF56091">
    <property type="entry name" value="DNA ligase/mRNA capping enzyme, catalytic domain"/>
    <property type="match status" value="1"/>
</dbReference>
<dbReference type="InterPro" id="IPR012310">
    <property type="entry name" value="DNA_ligase_ATP-dep_cent"/>
</dbReference>
<dbReference type="GeneID" id="95395748"/>
<comment type="caution">
    <text evidence="5">The sequence shown here is derived from an EMBL/GenBank/DDBJ whole genome shotgun (WGS) entry which is preliminary data.</text>
</comment>
<reference evidence="5 6" key="1">
    <citation type="submission" date="2020-08" db="EMBL/GenBank/DDBJ databases">
        <title>Sequencing the genomes of 1000 actinobacteria strains.</title>
        <authorList>
            <person name="Klenk H.-P."/>
        </authorList>
    </citation>
    <scope>NUCLEOTIDE SEQUENCE [LARGE SCALE GENOMIC DNA]</scope>
    <source>
        <strain evidence="5 6">DSM 44320</strain>
    </source>
</reference>
<dbReference type="GO" id="GO:0006310">
    <property type="term" value="P:DNA recombination"/>
    <property type="evidence" value="ECO:0007669"/>
    <property type="project" value="InterPro"/>
</dbReference>
<dbReference type="AlphaFoldDB" id="A0A7W5YG73"/>
<dbReference type="InterPro" id="IPR050191">
    <property type="entry name" value="ATP-dep_DNA_ligase"/>
</dbReference>
<evidence type="ECO:0000259" key="4">
    <source>
        <dbReference type="Pfam" id="PF01068"/>
    </source>
</evidence>
<protein>
    <submittedName>
        <fullName evidence="5">ATP-dependent DNA ligase</fullName>
    </submittedName>
</protein>
<dbReference type="GO" id="GO:0006281">
    <property type="term" value="P:DNA repair"/>
    <property type="evidence" value="ECO:0007669"/>
    <property type="project" value="InterPro"/>
</dbReference>
<evidence type="ECO:0000256" key="1">
    <source>
        <dbReference type="ARBA" id="ARBA00007572"/>
    </source>
</evidence>
<evidence type="ECO:0000313" key="6">
    <source>
        <dbReference type="Proteomes" id="UP000579945"/>
    </source>
</evidence>
<dbReference type="PANTHER" id="PTHR45674:SF4">
    <property type="entry name" value="DNA LIGASE 1"/>
    <property type="match status" value="1"/>
</dbReference>
<dbReference type="EMBL" id="JACIBV010000003">
    <property type="protein sequence ID" value="MBB3733823.1"/>
    <property type="molecule type" value="Genomic_DNA"/>
</dbReference>
<dbReference type="PANTHER" id="PTHR45674">
    <property type="entry name" value="DNA LIGASE 1/3 FAMILY MEMBER"/>
    <property type="match status" value="1"/>
</dbReference>
<name>A0A7W5YG73_9ACTN</name>
<accession>A0A7W5YG73</accession>
<gene>
    <name evidence="5" type="ORF">FHR33_009776</name>
</gene>
<dbReference type="GO" id="GO:0005524">
    <property type="term" value="F:ATP binding"/>
    <property type="evidence" value="ECO:0007669"/>
    <property type="project" value="InterPro"/>
</dbReference>
<comment type="similarity">
    <text evidence="1">Belongs to the ATP-dependent DNA ligase family.</text>
</comment>
<dbReference type="GO" id="GO:0003910">
    <property type="term" value="F:DNA ligase (ATP) activity"/>
    <property type="evidence" value="ECO:0007669"/>
    <property type="project" value="InterPro"/>
</dbReference>
<dbReference type="Pfam" id="PF01068">
    <property type="entry name" value="DNA_ligase_A_M"/>
    <property type="match status" value="1"/>
</dbReference>